<feature type="transmembrane region" description="Helical" evidence="1">
    <location>
        <begin position="20"/>
        <end position="38"/>
    </location>
</feature>
<name>A0AAU9WYV7_9CNID</name>
<keyword evidence="1" id="KW-1133">Transmembrane helix</keyword>
<organism evidence="2 3">
    <name type="scientific">Pocillopora meandrina</name>
    <dbReference type="NCBI Taxonomy" id="46732"/>
    <lineage>
        <taxon>Eukaryota</taxon>
        <taxon>Metazoa</taxon>
        <taxon>Cnidaria</taxon>
        <taxon>Anthozoa</taxon>
        <taxon>Hexacorallia</taxon>
        <taxon>Scleractinia</taxon>
        <taxon>Astrocoeniina</taxon>
        <taxon>Pocilloporidae</taxon>
        <taxon>Pocillopora</taxon>
    </lineage>
</organism>
<evidence type="ECO:0000313" key="3">
    <source>
        <dbReference type="Proteomes" id="UP001159428"/>
    </source>
</evidence>
<evidence type="ECO:0000313" key="2">
    <source>
        <dbReference type="EMBL" id="CAH3129841.1"/>
    </source>
</evidence>
<keyword evidence="1" id="KW-0472">Membrane</keyword>
<keyword evidence="3" id="KW-1185">Reference proteome</keyword>
<proteinExistence type="predicted"/>
<dbReference type="AlphaFoldDB" id="A0AAU9WYV7"/>
<keyword evidence="1" id="KW-0812">Transmembrane</keyword>
<accession>A0AAU9WYV7</accession>
<dbReference type="Gene3D" id="1.20.1070.10">
    <property type="entry name" value="Rhodopsin 7-helix transmembrane proteins"/>
    <property type="match status" value="1"/>
</dbReference>
<sequence length="108" mass="12382">MSLAHEEWYLCRFAYKATYITAYVLCSVSLLTMAAISVDKLLALLSEPRYRQIVTLKRTYFMVLLGVAGLCYILDYRIDMWCGRIIIPSCLIISAASYTKIFCVLSHH</sequence>
<evidence type="ECO:0000256" key="1">
    <source>
        <dbReference type="SAM" id="Phobius"/>
    </source>
</evidence>
<feature type="transmembrane region" description="Helical" evidence="1">
    <location>
        <begin position="84"/>
        <end position="105"/>
    </location>
</feature>
<dbReference type="Proteomes" id="UP001159428">
    <property type="component" value="Unassembled WGS sequence"/>
</dbReference>
<dbReference type="SUPFAM" id="SSF81321">
    <property type="entry name" value="Family A G protein-coupled receptor-like"/>
    <property type="match status" value="1"/>
</dbReference>
<dbReference type="EMBL" id="CALNXJ010000024">
    <property type="protein sequence ID" value="CAH3129841.1"/>
    <property type="molecule type" value="Genomic_DNA"/>
</dbReference>
<gene>
    <name evidence="2" type="ORF">PMEA_00013700</name>
</gene>
<comment type="caution">
    <text evidence="2">The sequence shown here is derived from an EMBL/GenBank/DDBJ whole genome shotgun (WGS) entry which is preliminary data.</text>
</comment>
<feature type="transmembrane region" description="Helical" evidence="1">
    <location>
        <begin position="59"/>
        <end position="78"/>
    </location>
</feature>
<protein>
    <submittedName>
        <fullName evidence="2">Uncharacterized protein</fullName>
    </submittedName>
</protein>
<reference evidence="2 3" key="1">
    <citation type="submission" date="2022-05" db="EMBL/GenBank/DDBJ databases">
        <authorList>
            <consortium name="Genoscope - CEA"/>
            <person name="William W."/>
        </authorList>
    </citation>
    <scope>NUCLEOTIDE SEQUENCE [LARGE SCALE GENOMIC DNA]</scope>
</reference>